<dbReference type="RefSeq" id="WP_108173850.1">
    <property type="nucleotide sequence ID" value="NZ_PZZL01000001.1"/>
</dbReference>
<dbReference type="PANTHER" id="PTHR13812:SF19">
    <property type="entry name" value="KETIMINE REDUCTASE MU-CRYSTALLIN"/>
    <property type="match status" value="1"/>
</dbReference>
<dbReference type="Gene3D" id="3.40.50.720">
    <property type="entry name" value="NAD(P)-binding Rossmann-like Domain"/>
    <property type="match status" value="1"/>
</dbReference>
<name>A0A2T4ZHA5_9HYPH</name>
<dbReference type="PANTHER" id="PTHR13812">
    <property type="entry name" value="KETIMINE REDUCTASE MU-CRYSTALLIN"/>
    <property type="match status" value="1"/>
</dbReference>
<protein>
    <submittedName>
        <fullName evidence="2">Ornithine cyclodeaminase/alanine dehydrogenase</fullName>
    </submittedName>
</protein>
<dbReference type="OrthoDB" id="9785971at2"/>
<evidence type="ECO:0000256" key="1">
    <source>
        <dbReference type="ARBA" id="ARBA00008903"/>
    </source>
</evidence>
<keyword evidence="3" id="KW-1185">Reference proteome</keyword>
<dbReference type="EMBL" id="PZZL01000001">
    <property type="protein sequence ID" value="PTM61368.1"/>
    <property type="molecule type" value="Genomic_DNA"/>
</dbReference>
<organism evidence="2 3">
    <name type="scientific">Phreatobacter oligotrophus</name>
    <dbReference type="NCBI Taxonomy" id="1122261"/>
    <lineage>
        <taxon>Bacteria</taxon>
        <taxon>Pseudomonadati</taxon>
        <taxon>Pseudomonadota</taxon>
        <taxon>Alphaproteobacteria</taxon>
        <taxon>Hyphomicrobiales</taxon>
        <taxon>Phreatobacteraceae</taxon>
        <taxon>Phreatobacter</taxon>
    </lineage>
</organism>
<evidence type="ECO:0000313" key="2">
    <source>
        <dbReference type="EMBL" id="PTM61368.1"/>
    </source>
</evidence>
<dbReference type="Pfam" id="PF02423">
    <property type="entry name" value="OCD_Mu_crystall"/>
    <property type="match status" value="1"/>
</dbReference>
<sequence length="325" mass="34340">MTSTGPDSLLYLSRADVAACGVTPEALEDGLTQAFQRRAAGRAWSHRKVTIPAGGRNVFRGKGGVMDEPAFGAFKWFGYFPGNERAGLPDFMPTILLSEATTGQLVAIIDGIWISEIRTALISLIAARHMARPGSRRIGFLACGAQARSHLAVFSKALPLTEVVAYSRRIETAEAFARGAREAGLDARAVTDPREAIAGCDIVVSSIPHGATATGQLDAGWVDPGTFVASVDLGFGWRRDSLAAFDRTVTDDHEQSTTGPGGTLNYDGPFFAELSELVAGAKPGRESSAERNALIFSGTGLADLAAAVIVYEAARAKGIGTWLQR</sequence>
<dbReference type="InterPro" id="IPR023401">
    <property type="entry name" value="ODC_N"/>
</dbReference>
<accession>A0A2T4ZHA5</accession>
<comment type="caution">
    <text evidence="2">The sequence shown here is derived from an EMBL/GenBank/DDBJ whole genome shotgun (WGS) entry which is preliminary data.</text>
</comment>
<dbReference type="GO" id="GO:0005737">
    <property type="term" value="C:cytoplasm"/>
    <property type="evidence" value="ECO:0007669"/>
    <property type="project" value="TreeGrafter"/>
</dbReference>
<gene>
    <name evidence="2" type="ORF">C8P69_10135</name>
</gene>
<dbReference type="AlphaFoldDB" id="A0A2T4ZHA5"/>
<comment type="similarity">
    <text evidence="1">Belongs to the ornithine cyclodeaminase/mu-crystallin family.</text>
</comment>
<dbReference type="SUPFAM" id="SSF51735">
    <property type="entry name" value="NAD(P)-binding Rossmann-fold domains"/>
    <property type="match status" value="1"/>
</dbReference>
<proteinExistence type="inferred from homology"/>
<dbReference type="PIRSF" id="PIRSF001439">
    <property type="entry name" value="CryM"/>
    <property type="match status" value="1"/>
</dbReference>
<dbReference type="Proteomes" id="UP000241808">
    <property type="component" value="Unassembled WGS sequence"/>
</dbReference>
<dbReference type="Gene3D" id="3.30.1780.10">
    <property type="entry name" value="ornithine cyclodeaminase, domain 1"/>
    <property type="match status" value="1"/>
</dbReference>
<reference evidence="2 3" key="1">
    <citation type="submission" date="2018-04" db="EMBL/GenBank/DDBJ databases">
        <title>Genomic Encyclopedia of Archaeal and Bacterial Type Strains, Phase II (KMG-II): from individual species to whole genera.</title>
        <authorList>
            <person name="Goeker M."/>
        </authorList>
    </citation>
    <scope>NUCLEOTIDE SEQUENCE [LARGE SCALE GENOMIC DNA]</scope>
    <source>
        <strain evidence="2 3">DSM 25521</strain>
    </source>
</reference>
<dbReference type="InterPro" id="IPR003462">
    <property type="entry name" value="ODC_Mu_crystall"/>
</dbReference>
<dbReference type="InterPro" id="IPR036291">
    <property type="entry name" value="NAD(P)-bd_dom_sf"/>
</dbReference>
<evidence type="ECO:0000313" key="3">
    <source>
        <dbReference type="Proteomes" id="UP000241808"/>
    </source>
</evidence>